<proteinExistence type="predicted"/>
<dbReference type="PROSITE" id="PS50053">
    <property type="entry name" value="UBIQUITIN_2"/>
    <property type="match status" value="1"/>
</dbReference>
<evidence type="ECO:0000256" key="1">
    <source>
        <dbReference type="SAM" id="MobiDB-lite"/>
    </source>
</evidence>
<evidence type="ECO:0000313" key="4">
    <source>
        <dbReference type="Proteomes" id="UP000799302"/>
    </source>
</evidence>
<accession>A0A6A6URR2</accession>
<protein>
    <recommendedName>
        <fullName evidence="2">Ubiquitin-like domain-containing protein</fullName>
    </recommendedName>
</protein>
<dbReference type="Gene3D" id="3.10.20.90">
    <property type="entry name" value="Phosphatidylinositol 3-kinase Catalytic Subunit, Chain A, domain 1"/>
    <property type="match status" value="1"/>
</dbReference>
<feature type="region of interest" description="Disordered" evidence="1">
    <location>
        <begin position="72"/>
        <end position="95"/>
    </location>
</feature>
<dbReference type="EMBL" id="MU004230">
    <property type="protein sequence ID" value="KAF2674107.1"/>
    <property type="molecule type" value="Genomic_DNA"/>
</dbReference>
<feature type="domain" description="Ubiquitin-like" evidence="2">
    <location>
        <begin position="108"/>
        <end position="185"/>
    </location>
</feature>
<dbReference type="AlphaFoldDB" id="A0A6A6URR2"/>
<reference evidence="3" key="1">
    <citation type="journal article" date="2020" name="Stud. Mycol.">
        <title>101 Dothideomycetes genomes: a test case for predicting lifestyles and emergence of pathogens.</title>
        <authorList>
            <person name="Haridas S."/>
            <person name="Albert R."/>
            <person name="Binder M."/>
            <person name="Bloem J."/>
            <person name="Labutti K."/>
            <person name="Salamov A."/>
            <person name="Andreopoulos B."/>
            <person name="Baker S."/>
            <person name="Barry K."/>
            <person name="Bills G."/>
            <person name="Bluhm B."/>
            <person name="Cannon C."/>
            <person name="Castanera R."/>
            <person name="Culley D."/>
            <person name="Daum C."/>
            <person name="Ezra D."/>
            <person name="Gonzalez J."/>
            <person name="Henrissat B."/>
            <person name="Kuo A."/>
            <person name="Liang C."/>
            <person name="Lipzen A."/>
            <person name="Lutzoni F."/>
            <person name="Magnuson J."/>
            <person name="Mondo S."/>
            <person name="Nolan M."/>
            <person name="Ohm R."/>
            <person name="Pangilinan J."/>
            <person name="Park H.-J."/>
            <person name="Ramirez L."/>
            <person name="Alfaro M."/>
            <person name="Sun H."/>
            <person name="Tritt A."/>
            <person name="Yoshinaga Y."/>
            <person name="Zwiers L.-H."/>
            <person name="Turgeon B."/>
            <person name="Goodwin S."/>
            <person name="Spatafora J."/>
            <person name="Crous P."/>
            <person name="Grigoriev I."/>
        </authorList>
    </citation>
    <scope>NUCLEOTIDE SEQUENCE</scope>
    <source>
        <strain evidence="3">CBS 115976</strain>
    </source>
</reference>
<dbReference type="OrthoDB" id="428577at2759"/>
<dbReference type="Pfam" id="PF00240">
    <property type="entry name" value="ubiquitin"/>
    <property type="match status" value="1"/>
</dbReference>
<gene>
    <name evidence="3" type="ORF">BT63DRAFT_473881</name>
</gene>
<name>A0A6A6URR2_9PEZI</name>
<dbReference type="InterPro" id="IPR000626">
    <property type="entry name" value="Ubiquitin-like_dom"/>
</dbReference>
<organism evidence="3 4">
    <name type="scientific">Microthyrium microscopicum</name>
    <dbReference type="NCBI Taxonomy" id="703497"/>
    <lineage>
        <taxon>Eukaryota</taxon>
        <taxon>Fungi</taxon>
        <taxon>Dikarya</taxon>
        <taxon>Ascomycota</taxon>
        <taxon>Pezizomycotina</taxon>
        <taxon>Dothideomycetes</taxon>
        <taxon>Dothideomycetes incertae sedis</taxon>
        <taxon>Microthyriales</taxon>
        <taxon>Microthyriaceae</taxon>
        <taxon>Microthyrium</taxon>
    </lineage>
</organism>
<evidence type="ECO:0000313" key="3">
    <source>
        <dbReference type="EMBL" id="KAF2674107.1"/>
    </source>
</evidence>
<dbReference type="SMART" id="SM00213">
    <property type="entry name" value="UBQ"/>
    <property type="match status" value="1"/>
</dbReference>
<dbReference type="InterPro" id="IPR029071">
    <property type="entry name" value="Ubiquitin-like_domsf"/>
</dbReference>
<dbReference type="SUPFAM" id="SSF54236">
    <property type="entry name" value="Ubiquitin-like"/>
    <property type="match status" value="1"/>
</dbReference>
<sequence>MDDVFDNINVVSLDGSQKFEFSGLPRQMGLSRFKSLVTMRIQRQEGRYVNPLDLNLMPLSSYNIRDDDTITRVDSAGRDPSIRPPTVVTQDPPNNEIAPPPYEGRVLKNVFVQDAHRTYTLNDVPVTTSVEQLFERIKNEKAVNTDSVGLIFGGKQLAKGRNLTLADYDIQENSTMVLIVKLPGGRPFVK</sequence>
<feature type="compositionally biased region" description="Basic and acidic residues" evidence="1">
    <location>
        <begin position="72"/>
        <end position="81"/>
    </location>
</feature>
<dbReference type="Proteomes" id="UP000799302">
    <property type="component" value="Unassembled WGS sequence"/>
</dbReference>
<evidence type="ECO:0000259" key="2">
    <source>
        <dbReference type="PROSITE" id="PS50053"/>
    </source>
</evidence>
<keyword evidence="4" id="KW-1185">Reference proteome</keyword>